<protein>
    <submittedName>
        <fullName evidence="1">Uncharacterized protein</fullName>
    </submittedName>
</protein>
<dbReference type="AlphaFoldDB" id="A0A7U2FBX3"/>
<name>A0A7U2FBX3_PHANO</name>
<dbReference type="EMBL" id="CP069035">
    <property type="protein sequence ID" value="QRD02460.1"/>
    <property type="molecule type" value="Genomic_DNA"/>
</dbReference>
<evidence type="ECO:0000313" key="2">
    <source>
        <dbReference type="Proteomes" id="UP000663193"/>
    </source>
</evidence>
<gene>
    <name evidence="1" type="ORF">JI435_054120</name>
</gene>
<organism evidence="1 2">
    <name type="scientific">Phaeosphaeria nodorum (strain SN15 / ATCC MYA-4574 / FGSC 10173)</name>
    <name type="common">Glume blotch fungus</name>
    <name type="synonym">Parastagonospora nodorum</name>
    <dbReference type="NCBI Taxonomy" id="321614"/>
    <lineage>
        <taxon>Eukaryota</taxon>
        <taxon>Fungi</taxon>
        <taxon>Dikarya</taxon>
        <taxon>Ascomycota</taxon>
        <taxon>Pezizomycotina</taxon>
        <taxon>Dothideomycetes</taxon>
        <taxon>Pleosporomycetidae</taxon>
        <taxon>Pleosporales</taxon>
        <taxon>Pleosporineae</taxon>
        <taxon>Phaeosphaeriaceae</taxon>
        <taxon>Parastagonospora</taxon>
    </lineage>
</organism>
<reference evidence="2" key="1">
    <citation type="journal article" date="2021" name="BMC Genomics">
        <title>Chromosome-level genome assembly and manually-curated proteome of model necrotroph Parastagonospora nodorum Sn15 reveals a genome-wide trove of candidate effector homologs, and redundancy of virulence-related functions within an accessory chromosome.</title>
        <authorList>
            <person name="Bertazzoni S."/>
            <person name="Jones D.A.B."/>
            <person name="Phan H.T."/>
            <person name="Tan K.-C."/>
            <person name="Hane J.K."/>
        </authorList>
    </citation>
    <scope>NUCLEOTIDE SEQUENCE [LARGE SCALE GENOMIC DNA]</scope>
    <source>
        <strain evidence="2">SN15 / ATCC MYA-4574 / FGSC 10173)</strain>
    </source>
</reference>
<sequence>MATSTDNKPSAMQAPALVGVTRFRVIKTSAFKDYYVSDNLLHEEGPTRHTTTKDSAGSYVRIEDCDIETFDIVVAWLNRKKSQSFFPNHPLPTGLALVKLCIFALDNFPASSGLFNEVEANSDLVLTVGTINYVYEHTTEHSSLRHKIVGAFCNTKPTFEKDLNQCCPQFLADALRYIRDERDYHAFMADAPAEVTE</sequence>
<dbReference type="KEGG" id="pno:SNOG_05412"/>
<dbReference type="RefSeq" id="XP_001795818.1">
    <property type="nucleotide sequence ID" value="XM_001795766.1"/>
</dbReference>
<evidence type="ECO:0000313" key="1">
    <source>
        <dbReference type="EMBL" id="QRD02460.1"/>
    </source>
</evidence>
<proteinExistence type="predicted"/>
<accession>A0A7U2FBX3</accession>
<dbReference type="VEuPathDB" id="FungiDB:JI435_054120"/>
<keyword evidence="2" id="KW-1185">Reference proteome</keyword>
<dbReference type="Proteomes" id="UP000663193">
    <property type="component" value="Chromosome 13"/>
</dbReference>